<evidence type="ECO:0008006" key="2">
    <source>
        <dbReference type="Google" id="ProtNLM"/>
    </source>
</evidence>
<dbReference type="EMBL" id="KC246780">
    <property type="protein sequence ID" value="AHF23954.1"/>
    <property type="molecule type" value="Genomic_DNA"/>
</dbReference>
<dbReference type="Gene3D" id="1.10.1220.10">
    <property type="entry name" value="Met repressor-like"/>
    <property type="match status" value="1"/>
</dbReference>
<proteinExistence type="predicted"/>
<evidence type="ECO:0000313" key="1">
    <source>
        <dbReference type="EMBL" id="AHF23954.1"/>
    </source>
</evidence>
<dbReference type="InterPro" id="IPR013321">
    <property type="entry name" value="Arc_rbn_hlx_hlx"/>
</dbReference>
<organism evidence="1">
    <name type="scientific">uncultured bacterium Contig19</name>
    <dbReference type="NCBI Taxonomy" id="1393523"/>
    <lineage>
        <taxon>Bacteria</taxon>
        <taxon>environmental samples</taxon>
    </lineage>
</organism>
<dbReference type="InterPro" id="IPR007337">
    <property type="entry name" value="RelB/DinJ"/>
</dbReference>
<name>W0FKH8_9BACT</name>
<reference evidence="1" key="1">
    <citation type="journal article" date="2013" name="PLoS ONE">
        <title>Metagenomic insights into the carbohydrate-active enzymes carried by the microorganisms adhering to solid digesta in the rumen of cows.</title>
        <authorList>
            <person name="Wang L."/>
            <person name="Hatem A."/>
            <person name="Catalyurek U.V."/>
            <person name="Morrison M."/>
            <person name="Yu Z."/>
        </authorList>
    </citation>
    <scope>NUCLEOTIDE SEQUENCE</scope>
</reference>
<dbReference type="GO" id="GO:0006355">
    <property type="term" value="P:regulation of DNA-templated transcription"/>
    <property type="evidence" value="ECO:0007669"/>
    <property type="project" value="InterPro"/>
</dbReference>
<dbReference type="AlphaFoldDB" id="W0FKH8"/>
<dbReference type="Pfam" id="PF04221">
    <property type="entry name" value="RelB"/>
    <property type="match status" value="1"/>
</dbReference>
<accession>W0FKH8</accession>
<protein>
    <recommendedName>
        <fullName evidence="2">Addiction module antitoxin, RelB/DinJ family</fullName>
    </recommendedName>
</protein>
<sequence length="113" mass="13033">MATAQLNVRIDEDLKAAGDAVLERYNVPAVQLIRDVWRYMADHQRIPHLGEKPSDAEQVDDSIFRNQIESQAGMALRLAREAGLRAELENMTYDQLRESAYEEMLQEMAERRV</sequence>